<evidence type="ECO:0000256" key="1">
    <source>
        <dbReference type="SAM" id="MobiDB-lite"/>
    </source>
</evidence>
<reference evidence="2 3" key="1">
    <citation type="submission" date="2019-05" db="EMBL/GenBank/DDBJ databases">
        <title>Another draft genome of Portunus trituberculatus and its Hox gene families provides insights of decapod evolution.</title>
        <authorList>
            <person name="Jeong J.-H."/>
            <person name="Song I."/>
            <person name="Kim S."/>
            <person name="Choi T."/>
            <person name="Kim D."/>
            <person name="Ryu S."/>
            <person name="Kim W."/>
        </authorList>
    </citation>
    <scope>NUCLEOTIDE SEQUENCE [LARGE SCALE GENOMIC DNA]</scope>
    <source>
        <tissue evidence="2">Muscle</tissue>
    </source>
</reference>
<feature type="region of interest" description="Disordered" evidence="1">
    <location>
        <begin position="41"/>
        <end position="60"/>
    </location>
</feature>
<protein>
    <submittedName>
        <fullName evidence="2">Uncharacterized protein</fullName>
    </submittedName>
</protein>
<proteinExistence type="predicted"/>
<feature type="compositionally biased region" description="Polar residues" evidence="1">
    <location>
        <begin position="45"/>
        <end position="59"/>
    </location>
</feature>
<comment type="caution">
    <text evidence="2">The sequence shown here is derived from an EMBL/GenBank/DDBJ whole genome shotgun (WGS) entry which is preliminary data.</text>
</comment>
<dbReference type="AlphaFoldDB" id="A0A5B7H8E3"/>
<evidence type="ECO:0000313" key="2">
    <source>
        <dbReference type="EMBL" id="MPC65318.1"/>
    </source>
</evidence>
<dbReference type="Proteomes" id="UP000324222">
    <property type="component" value="Unassembled WGS sequence"/>
</dbReference>
<name>A0A5B7H8E3_PORTR</name>
<dbReference type="EMBL" id="VSRR010023207">
    <property type="protein sequence ID" value="MPC65318.1"/>
    <property type="molecule type" value="Genomic_DNA"/>
</dbReference>
<gene>
    <name evidence="2" type="ORF">E2C01_059451</name>
</gene>
<accession>A0A5B7H8E3</accession>
<keyword evidence="3" id="KW-1185">Reference proteome</keyword>
<sequence>MMVKMTATTAIAAAITNDDNQMDTAISPSSISLTTATKRVLASPTRASYKTPRTNQNNHHQTEKAQAFFLLRVTTGPRCLLTPHASPKPSMPPT</sequence>
<evidence type="ECO:0000313" key="3">
    <source>
        <dbReference type="Proteomes" id="UP000324222"/>
    </source>
</evidence>
<organism evidence="2 3">
    <name type="scientific">Portunus trituberculatus</name>
    <name type="common">Swimming crab</name>
    <name type="synonym">Neptunus trituberculatus</name>
    <dbReference type="NCBI Taxonomy" id="210409"/>
    <lineage>
        <taxon>Eukaryota</taxon>
        <taxon>Metazoa</taxon>
        <taxon>Ecdysozoa</taxon>
        <taxon>Arthropoda</taxon>
        <taxon>Crustacea</taxon>
        <taxon>Multicrustacea</taxon>
        <taxon>Malacostraca</taxon>
        <taxon>Eumalacostraca</taxon>
        <taxon>Eucarida</taxon>
        <taxon>Decapoda</taxon>
        <taxon>Pleocyemata</taxon>
        <taxon>Brachyura</taxon>
        <taxon>Eubrachyura</taxon>
        <taxon>Portunoidea</taxon>
        <taxon>Portunidae</taxon>
        <taxon>Portuninae</taxon>
        <taxon>Portunus</taxon>
    </lineage>
</organism>